<organism evidence="7 8">
    <name type="scientific">Heracleum sosnowskyi</name>
    <dbReference type="NCBI Taxonomy" id="360622"/>
    <lineage>
        <taxon>Eukaryota</taxon>
        <taxon>Viridiplantae</taxon>
        <taxon>Streptophyta</taxon>
        <taxon>Embryophyta</taxon>
        <taxon>Tracheophyta</taxon>
        <taxon>Spermatophyta</taxon>
        <taxon>Magnoliopsida</taxon>
        <taxon>eudicotyledons</taxon>
        <taxon>Gunneridae</taxon>
        <taxon>Pentapetalae</taxon>
        <taxon>asterids</taxon>
        <taxon>campanulids</taxon>
        <taxon>Apiales</taxon>
        <taxon>Apiaceae</taxon>
        <taxon>Apioideae</taxon>
        <taxon>apioid superclade</taxon>
        <taxon>Tordylieae</taxon>
        <taxon>Tordyliinae</taxon>
        <taxon>Heracleum</taxon>
    </lineage>
</organism>
<reference evidence="7" key="2">
    <citation type="submission" date="2023-05" db="EMBL/GenBank/DDBJ databases">
        <authorList>
            <person name="Schelkunov M.I."/>
        </authorList>
    </citation>
    <scope>NUCLEOTIDE SEQUENCE</scope>
    <source>
        <strain evidence="7">Hsosn_3</strain>
        <tissue evidence="7">Leaf</tissue>
    </source>
</reference>
<keyword evidence="3 7" id="KW-0240">DNA-directed RNA polymerase</keyword>
<dbReference type="Pfam" id="PF06870">
    <property type="entry name" value="RNA_pol_I_A49"/>
    <property type="match status" value="1"/>
</dbReference>
<feature type="region of interest" description="Disordered" evidence="6">
    <location>
        <begin position="173"/>
        <end position="193"/>
    </location>
</feature>
<dbReference type="InterPro" id="IPR009668">
    <property type="entry name" value="RNA_pol-assoc_fac_A49-like"/>
</dbReference>
<comment type="similarity">
    <text evidence="2">Belongs to the eukaryotic RPA49/POLR1E RNA polymerase subunit family.</text>
</comment>
<dbReference type="GO" id="GO:0005730">
    <property type="term" value="C:nucleolus"/>
    <property type="evidence" value="ECO:0007669"/>
    <property type="project" value="UniProtKB-SubCell"/>
</dbReference>
<evidence type="ECO:0000256" key="2">
    <source>
        <dbReference type="ARBA" id="ARBA00009430"/>
    </source>
</evidence>
<accession>A0AAD8HC33</accession>
<comment type="subcellular location">
    <subcellularLocation>
        <location evidence="1">Nucleus</location>
        <location evidence="1">Nucleolus</location>
    </subcellularLocation>
</comment>
<feature type="region of interest" description="Disordered" evidence="6">
    <location>
        <begin position="1"/>
        <end position="28"/>
    </location>
</feature>
<dbReference type="AlphaFoldDB" id="A0AAD8HC33"/>
<dbReference type="GO" id="GO:0000428">
    <property type="term" value="C:DNA-directed RNA polymerase complex"/>
    <property type="evidence" value="ECO:0007669"/>
    <property type="project" value="UniProtKB-KW"/>
</dbReference>
<keyword evidence="5" id="KW-0539">Nucleus</keyword>
<name>A0AAD8HC33_9APIA</name>
<dbReference type="Proteomes" id="UP001237642">
    <property type="component" value="Unassembled WGS sequence"/>
</dbReference>
<protein>
    <submittedName>
        <fullName evidence="7">DNA-directed RNA polymerase I subunit rpa49</fullName>
    </submittedName>
</protein>
<proteinExistence type="inferred from homology"/>
<comment type="caution">
    <text evidence="7">The sequence shown here is derived from an EMBL/GenBank/DDBJ whole genome shotgun (WGS) entry which is preliminary data.</text>
</comment>
<dbReference type="EMBL" id="JAUIZM010000009">
    <property type="protein sequence ID" value="KAK1363295.1"/>
    <property type="molecule type" value="Genomic_DNA"/>
</dbReference>
<keyword evidence="8" id="KW-1185">Reference proteome</keyword>
<evidence type="ECO:0000256" key="1">
    <source>
        <dbReference type="ARBA" id="ARBA00004604"/>
    </source>
</evidence>
<evidence type="ECO:0000256" key="3">
    <source>
        <dbReference type="ARBA" id="ARBA00022478"/>
    </source>
</evidence>
<gene>
    <name evidence="7" type="ORF">POM88_038856</name>
</gene>
<keyword evidence="4" id="KW-0804">Transcription</keyword>
<evidence type="ECO:0000256" key="5">
    <source>
        <dbReference type="ARBA" id="ARBA00023242"/>
    </source>
</evidence>
<feature type="compositionally biased region" description="Basic residues" evidence="6">
    <location>
        <begin position="1"/>
        <end position="13"/>
    </location>
</feature>
<feature type="region of interest" description="Disordered" evidence="6">
    <location>
        <begin position="57"/>
        <end position="77"/>
    </location>
</feature>
<evidence type="ECO:0000256" key="6">
    <source>
        <dbReference type="SAM" id="MobiDB-lite"/>
    </source>
</evidence>
<evidence type="ECO:0000313" key="7">
    <source>
        <dbReference type="EMBL" id="KAK1363295.1"/>
    </source>
</evidence>
<evidence type="ECO:0000256" key="4">
    <source>
        <dbReference type="ARBA" id="ARBA00023163"/>
    </source>
</evidence>
<dbReference type="GO" id="GO:0006351">
    <property type="term" value="P:DNA-templated transcription"/>
    <property type="evidence" value="ECO:0007669"/>
    <property type="project" value="InterPro"/>
</dbReference>
<sequence>MGSKHNDKKRKKQHDNTQNQYHVPEQHIQVVELEDNKKIVEKEHKKIKKTETVDIKIKNNDKKRKKQRLNPQNQGLVPEPQIQVVEFEDNEKIVEKEHKKVTKRKTIDIKIQTINESSDKMSPVVGYFPSSFDPCKDSEPPEVNLYRTLEEKSRMQVVVNVKGSDIFRLEPKIAKSESTQDEDDATQDEAREKFKDDVTVEEKINKRRLTDVMYSTKKTRNKIKKSGLLHQKEDPGSKHDLEKVLEEVKVNAKALDAGTTNARNIPFYDTSASTPEKAYPLEKIIEKGEWDYLSDLLNYISQGAEVTPDAYPTFVCSRIHKLENIKDEYEKSKVAAVLQYITHLIKYKNKHSGDRNKSVNNHKFPSILEAKLRTMFELNSGRLSAEKRNLLISHVLVLTLYVDGYRSDTSDIARDLKMSPVELRTHYGNLGCKFLLKKSASFATLTVPLKLKELRGKKKRKS</sequence>
<reference evidence="7" key="1">
    <citation type="submission" date="2023-02" db="EMBL/GenBank/DDBJ databases">
        <title>Genome of toxic invasive species Heracleum sosnowskyi carries increased number of genes despite the absence of recent whole-genome duplications.</title>
        <authorList>
            <person name="Schelkunov M."/>
            <person name="Shtratnikova V."/>
            <person name="Makarenko M."/>
            <person name="Klepikova A."/>
            <person name="Omelchenko D."/>
            <person name="Novikova G."/>
            <person name="Obukhova E."/>
            <person name="Bogdanov V."/>
            <person name="Penin A."/>
            <person name="Logacheva M."/>
        </authorList>
    </citation>
    <scope>NUCLEOTIDE SEQUENCE</scope>
    <source>
        <strain evidence="7">Hsosn_3</strain>
        <tissue evidence="7">Leaf</tissue>
    </source>
</reference>
<dbReference type="GO" id="GO:0003677">
    <property type="term" value="F:DNA binding"/>
    <property type="evidence" value="ECO:0007669"/>
    <property type="project" value="InterPro"/>
</dbReference>
<evidence type="ECO:0000313" key="8">
    <source>
        <dbReference type="Proteomes" id="UP001237642"/>
    </source>
</evidence>
<dbReference type="PANTHER" id="PTHR14440">
    <property type="entry name" value="DNA-DIRECTED RNA POLYMERASE I SUBUNIT RPA49"/>
    <property type="match status" value="1"/>
</dbReference>